<dbReference type="Proteomes" id="UP000678499">
    <property type="component" value="Unassembled WGS sequence"/>
</dbReference>
<evidence type="ECO:0000256" key="1">
    <source>
        <dbReference type="SAM" id="SignalP"/>
    </source>
</evidence>
<keyword evidence="1" id="KW-0732">Signal</keyword>
<dbReference type="EMBL" id="CAJPEX010001923">
    <property type="protein sequence ID" value="CAG0920218.1"/>
    <property type="molecule type" value="Genomic_DNA"/>
</dbReference>
<keyword evidence="3" id="KW-1185">Reference proteome</keyword>
<feature type="signal peptide" evidence="1">
    <location>
        <begin position="1"/>
        <end position="19"/>
    </location>
</feature>
<dbReference type="EMBL" id="OA883960">
    <property type="protein sequence ID" value="CAD7280066.1"/>
    <property type="molecule type" value="Genomic_DNA"/>
</dbReference>
<reference evidence="2" key="1">
    <citation type="submission" date="2020-11" db="EMBL/GenBank/DDBJ databases">
        <authorList>
            <person name="Tran Van P."/>
        </authorList>
    </citation>
    <scope>NUCLEOTIDE SEQUENCE</scope>
</reference>
<organism evidence="2">
    <name type="scientific">Notodromas monacha</name>
    <dbReference type="NCBI Taxonomy" id="399045"/>
    <lineage>
        <taxon>Eukaryota</taxon>
        <taxon>Metazoa</taxon>
        <taxon>Ecdysozoa</taxon>
        <taxon>Arthropoda</taxon>
        <taxon>Crustacea</taxon>
        <taxon>Oligostraca</taxon>
        <taxon>Ostracoda</taxon>
        <taxon>Podocopa</taxon>
        <taxon>Podocopida</taxon>
        <taxon>Cypridocopina</taxon>
        <taxon>Cypridoidea</taxon>
        <taxon>Cyprididae</taxon>
        <taxon>Notodromas</taxon>
    </lineage>
</organism>
<evidence type="ECO:0000313" key="2">
    <source>
        <dbReference type="EMBL" id="CAD7280066.1"/>
    </source>
</evidence>
<evidence type="ECO:0000313" key="3">
    <source>
        <dbReference type="Proteomes" id="UP000678499"/>
    </source>
</evidence>
<protein>
    <submittedName>
        <fullName evidence="2">Uncharacterized protein</fullName>
    </submittedName>
</protein>
<sequence length="338" mass="37403">MLRCVVICAVLFCCVLVKAATFSGSYIKYAAPRFAIQPQYVSTGPAVPGGPLVRIPGTFGGRKDYAPAHYVSQFAKVFDRMRRSGRSTQESFVAAKSDLRARGLAPWVWQDGKLRRVESPALSANSVSEVPREKVVSYQRTPAALQPAPPVFEDFSYVQHLGQDNKDVALVFSEYSKFIDENLRIGHDEAFLVTLQDGETSSCAEVGGRMACEDICEVRRPALHKFQVDFVGDSLDLDCIRYKGLKEVRLFNRTFCSGKALGMEEIRESEAENQMEEAPQSVLNPLFEELEMTEAPSLATVRPLMSSFSPIRSPVRGRVARQVDLASPLCLGVGEDSF</sequence>
<name>A0A7R9BT67_9CRUS</name>
<accession>A0A7R9BT67</accession>
<feature type="chain" id="PRO_5036402985" evidence="1">
    <location>
        <begin position="20"/>
        <end position="338"/>
    </location>
</feature>
<gene>
    <name evidence="2" type="ORF">NMOB1V02_LOCUS7730</name>
</gene>
<dbReference type="AlphaFoldDB" id="A0A7R9BT67"/>
<proteinExistence type="predicted"/>